<keyword evidence="4" id="KW-1185">Reference proteome</keyword>
<reference evidence="3 4" key="1">
    <citation type="submission" date="2016-10" db="EMBL/GenBank/DDBJ databases">
        <authorList>
            <person name="de Groot N.N."/>
        </authorList>
    </citation>
    <scope>NUCLEOTIDE SEQUENCE [LARGE SCALE GENOMIC DNA]</scope>
    <source>
        <strain evidence="3 4">DSM 43067</strain>
    </source>
</reference>
<dbReference type="EMBL" id="FOVH01000025">
    <property type="protein sequence ID" value="SFQ25188.1"/>
    <property type="molecule type" value="Genomic_DNA"/>
</dbReference>
<dbReference type="STRING" id="1993.SAMN04489713_12548"/>
<dbReference type="AlphaFoldDB" id="A0A1I5WZT0"/>
<dbReference type="Gene3D" id="3.20.20.140">
    <property type="entry name" value="Metal-dependent hydrolases"/>
    <property type="match status" value="1"/>
</dbReference>
<dbReference type="NCBIfam" id="NF006056">
    <property type="entry name" value="PRK08204.1"/>
    <property type="match status" value="1"/>
</dbReference>
<dbReference type="InParanoid" id="A0A1I5WZT0"/>
<evidence type="ECO:0000256" key="1">
    <source>
        <dbReference type="ARBA" id="ARBA00022801"/>
    </source>
</evidence>
<organism evidence="3 4">
    <name type="scientific">Actinomadura madurae</name>
    <dbReference type="NCBI Taxonomy" id="1993"/>
    <lineage>
        <taxon>Bacteria</taxon>
        <taxon>Bacillati</taxon>
        <taxon>Actinomycetota</taxon>
        <taxon>Actinomycetes</taxon>
        <taxon>Streptosporangiales</taxon>
        <taxon>Thermomonosporaceae</taxon>
        <taxon>Actinomadura</taxon>
    </lineage>
</organism>
<accession>A0A1I5WZT0</accession>
<dbReference type="RefSeq" id="WP_021594115.1">
    <property type="nucleotide sequence ID" value="NZ_CP083237.1"/>
</dbReference>
<feature type="domain" description="Amidohydrolase-related" evidence="2">
    <location>
        <begin position="55"/>
        <end position="414"/>
    </location>
</feature>
<dbReference type="InterPro" id="IPR050287">
    <property type="entry name" value="MTA/SAH_deaminase"/>
</dbReference>
<dbReference type="PANTHER" id="PTHR43794">
    <property type="entry name" value="AMINOHYDROLASE SSNA-RELATED"/>
    <property type="match status" value="1"/>
</dbReference>
<evidence type="ECO:0000313" key="4">
    <source>
        <dbReference type="Proteomes" id="UP000183413"/>
    </source>
</evidence>
<protein>
    <submittedName>
        <fullName evidence="3">Cytosine/adenosine deaminase</fullName>
    </submittedName>
</protein>
<dbReference type="Pfam" id="PF01979">
    <property type="entry name" value="Amidohydro_1"/>
    <property type="match status" value="1"/>
</dbReference>
<sequence>MTTRLLLRGAQLVTMDPATGVLPQGDVLIEDGTIIAVGPELDVTDAEVLDVTGHVVAPGMVDTHRHTWQTQARAICADWSLADYFYGIRLAVSPAYTAADVHLGNKLGALEALNAGVTTILDFSHCNNTPEHSDAAVTGLLDSGVRARFCYGFFESSPFAPPHFADHSERVRDFERIAATYFTGTGRVTLGVALNELGLVPFSHTRREIEIGRAHDALIATHMACVWQMPSGFDEIADAGLLGPDMVHIHCNTLSDEQWRRLAGAGSKVSISVETETNMGMGRPVFQKCAEFGVKPTLSCDVVSLNSGDVITQARFGLAFKRWAETEHLNLAGKDVEKVTATALDALEWATTNGAEACGLGDQVGTIAVGKKADLMVVGGPGIGQHPVIDGPGTLIYQTTPSDVRHVLVDGEFVKRDGVLVGHDLPKLLAEADESAARVLERVRAAGERFPATPTEGFDDVTALALANLAG</sequence>
<dbReference type="PANTHER" id="PTHR43794:SF11">
    <property type="entry name" value="AMIDOHYDROLASE-RELATED DOMAIN-CONTAINING PROTEIN"/>
    <property type="match status" value="1"/>
</dbReference>
<dbReference type="InterPro" id="IPR011059">
    <property type="entry name" value="Metal-dep_hydrolase_composite"/>
</dbReference>
<dbReference type="SUPFAM" id="SSF51556">
    <property type="entry name" value="Metallo-dependent hydrolases"/>
    <property type="match status" value="1"/>
</dbReference>
<proteinExistence type="predicted"/>
<dbReference type="eggNOG" id="COG0402">
    <property type="taxonomic scope" value="Bacteria"/>
</dbReference>
<gene>
    <name evidence="3" type="ORF">SAMN04489713_12548</name>
</gene>
<dbReference type="Proteomes" id="UP000183413">
    <property type="component" value="Unassembled WGS sequence"/>
</dbReference>
<dbReference type="Gene3D" id="2.30.40.10">
    <property type="entry name" value="Urease, subunit C, domain 1"/>
    <property type="match status" value="1"/>
</dbReference>
<evidence type="ECO:0000313" key="3">
    <source>
        <dbReference type="EMBL" id="SFQ25188.1"/>
    </source>
</evidence>
<name>A0A1I5WZT0_9ACTN</name>
<evidence type="ECO:0000259" key="2">
    <source>
        <dbReference type="Pfam" id="PF01979"/>
    </source>
</evidence>
<dbReference type="InterPro" id="IPR032466">
    <property type="entry name" value="Metal_Hydrolase"/>
</dbReference>
<dbReference type="GeneID" id="99653394"/>
<keyword evidence="1" id="KW-0378">Hydrolase</keyword>
<dbReference type="GO" id="GO:0016810">
    <property type="term" value="F:hydrolase activity, acting on carbon-nitrogen (but not peptide) bonds"/>
    <property type="evidence" value="ECO:0007669"/>
    <property type="project" value="InterPro"/>
</dbReference>
<dbReference type="SUPFAM" id="SSF51338">
    <property type="entry name" value="Composite domain of metallo-dependent hydrolases"/>
    <property type="match status" value="1"/>
</dbReference>
<dbReference type="InterPro" id="IPR006680">
    <property type="entry name" value="Amidohydro-rel"/>
</dbReference>